<protein>
    <submittedName>
        <fullName evidence="2">Putative phage virion morphogeneis protein</fullName>
    </submittedName>
</protein>
<dbReference type="Proteomes" id="UP000003416">
    <property type="component" value="Unassembled WGS sequence"/>
</dbReference>
<evidence type="ECO:0000256" key="1">
    <source>
        <dbReference type="SAM" id="MobiDB-lite"/>
    </source>
</evidence>
<comment type="caution">
    <text evidence="2">The sequence shown here is derived from an EMBL/GenBank/DDBJ whole genome shotgun (WGS) entry which is preliminary data.</text>
</comment>
<dbReference type="STRING" id="763034.HMPREF9446_00924"/>
<feature type="region of interest" description="Disordered" evidence="1">
    <location>
        <begin position="126"/>
        <end position="147"/>
    </location>
</feature>
<dbReference type="EMBL" id="AFBN01000014">
    <property type="protein sequence ID" value="EGF58855.1"/>
    <property type="molecule type" value="Genomic_DNA"/>
</dbReference>
<organism evidence="2 3">
    <name type="scientific">Bacteroides fluxus YIT 12057</name>
    <dbReference type="NCBI Taxonomy" id="763034"/>
    <lineage>
        <taxon>Bacteria</taxon>
        <taxon>Pseudomonadati</taxon>
        <taxon>Bacteroidota</taxon>
        <taxon>Bacteroidia</taxon>
        <taxon>Bacteroidales</taxon>
        <taxon>Bacteroidaceae</taxon>
        <taxon>Bacteroides</taxon>
    </lineage>
</organism>
<dbReference type="InterPro" id="IPR006522">
    <property type="entry name" value="Phage_virion_morphogenesis"/>
</dbReference>
<dbReference type="AlphaFoldDB" id="F3PQD1"/>
<dbReference type="Pfam" id="PF05069">
    <property type="entry name" value="Phage_tail_S"/>
    <property type="match status" value="1"/>
</dbReference>
<dbReference type="GeneID" id="86048666"/>
<sequence>MPQNSDITKELERKVKRFIRLTLKDIRVDLEEEFDRNFEREAFFNEAWMRRKHNDDESRGLLTQSGKLRHSIKKEATTTDHSVIFTSSVPYAAIHNEGGTITVTRRMKKYFWYRYLLIMGSKRNRPDKDPLSPKLQRKKNGELRNNKKNLELTEEAKFYKYMALKRVGSKIVIPKRQFIGMHPEVERIIQEIIETNSKEL</sequence>
<reference evidence="2 3" key="1">
    <citation type="submission" date="2011-02" db="EMBL/GenBank/DDBJ databases">
        <authorList>
            <person name="Weinstock G."/>
            <person name="Sodergren E."/>
            <person name="Clifton S."/>
            <person name="Fulton L."/>
            <person name="Fulton B."/>
            <person name="Courtney L."/>
            <person name="Fronick C."/>
            <person name="Harrison M."/>
            <person name="Strong C."/>
            <person name="Farmer C."/>
            <person name="Delahaunty K."/>
            <person name="Markovic C."/>
            <person name="Hall O."/>
            <person name="Minx P."/>
            <person name="Tomlinson C."/>
            <person name="Mitreva M."/>
            <person name="Hou S."/>
            <person name="Chen J."/>
            <person name="Wollam A."/>
            <person name="Pepin K.H."/>
            <person name="Johnson M."/>
            <person name="Bhonagiri V."/>
            <person name="Zhang X."/>
            <person name="Suruliraj S."/>
            <person name="Warren W."/>
            <person name="Chinwalla A."/>
            <person name="Mardis E.R."/>
            <person name="Wilson R.K."/>
        </authorList>
    </citation>
    <scope>NUCLEOTIDE SEQUENCE [LARGE SCALE GENOMIC DNA]</scope>
    <source>
        <strain evidence="2 3">YIT 12057</strain>
    </source>
</reference>
<name>F3PQD1_9BACE</name>
<dbReference type="HOGENOM" id="CLU_118096_0_0_10"/>
<proteinExistence type="predicted"/>
<dbReference type="RefSeq" id="WP_009124165.1">
    <property type="nucleotide sequence ID" value="NZ_GL882615.1"/>
</dbReference>
<evidence type="ECO:0000313" key="3">
    <source>
        <dbReference type="Proteomes" id="UP000003416"/>
    </source>
</evidence>
<dbReference type="eggNOG" id="COG5005">
    <property type="taxonomic scope" value="Bacteria"/>
</dbReference>
<accession>F3PQD1</accession>
<keyword evidence="3" id="KW-1185">Reference proteome</keyword>
<evidence type="ECO:0000313" key="2">
    <source>
        <dbReference type="EMBL" id="EGF58855.1"/>
    </source>
</evidence>
<gene>
    <name evidence="2" type="ORF">HMPREF9446_00924</name>
</gene>